<organism evidence="2 3">
    <name type="scientific">Coccomyxa viridis</name>
    <dbReference type="NCBI Taxonomy" id="1274662"/>
    <lineage>
        <taxon>Eukaryota</taxon>
        <taxon>Viridiplantae</taxon>
        <taxon>Chlorophyta</taxon>
        <taxon>core chlorophytes</taxon>
        <taxon>Trebouxiophyceae</taxon>
        <taxon>Trebouxiophyceae incertae sedis</taxon>
        <taxon>Coccomyxaceae</taxon>
        <taxon>Coccomyxa</taxon>
    </lineage>
</organism>
<feature type="compositionally biased region" description="Low complexity" evidence="1">
    <location>
        <begin position="326"/>
        <end position="340"/>
    </location>
</feature>
<feature type="compositionally biased region" description="Low complexity" evidence="1">
    <location>
        <begin position="172"/>
        <end position="198"/>
    </location>
</feature>
<sequence length="438" mass="47216">MSRGTVFQALQKLSGDWSAPEYARFLTKDTLTELLSAFDMMEPLVRARLLLAAASLPAEAQVAMREQLQALSSKALGDKEEWVSTMGRVLSPLDGRAHINAVMKGQAAVRDALKALEDVTETARLDVMRPLEEVYLTPRLRRQHDGAPIEEPDNHFRLREGALERFMQTSRPAAANAQTAPASAPSAAPASAAAQDPSHPARPVASTPRPIPQPASRSAAAKSAGMNDMFRSSRQPTSSRLSTSAAAGKPGQRTTQMLDFSETVQRKQRVGMQHRRGPVSSSPMHVSFSPGHSQAPQSPAPHQVSAPNSSPAQAPKQAHPLQPARSPGSAPGLPASSGLSRTQMPLQAKERQTEQPPTSNGTATAVTRDSRVAEDMPNFDDDDIEDGEVPEVGELPEDMPSASKRGKYKQDSHHKPFREGSPQEQHQSSATTLPYPTR</sequence>
<feature type="compositionally biased region" description="Polar residues" evidence="1">
    <location>
        <begin position="354"/>
        <end position="367"/>
    </location>
</feature>
<accession>A0ABP1FL58</accession>
<proteinExistence type="predicted"/>
<feature type="compositionally biased region" description="Basic and acidic residues" evidence="1">
    <location>
        <begin position="408"/>
        <end position="418"/>
    </location>
</feature>
<evidence type="ECO:0000256" key="1">
    <source>
        <dbReference type="SAM" id="MobiDB-lite"/>
    </source>
</evidence>
<feature type="compositionally biased region" description="Polar residues" evidence="1">
    <location>
        <begin position="422"/>
        <end position="438"/>
    </location>
</feature>
<protein>
    <submittedName>
        <fullName evidence="2">G486 protein</fullName>
    </submittedName>
</protein>
<dbReference type="EMBL" id="CAXHTA020000001">
    <property type="protein sequence ID" value="CAL5218767.1"/>
    <property type="molecule type" value="Genomic_DNA"/>
</dbReference>
<feature type="compositionally biased region" description="Acidic residues" evidence="1">
    <location>
        <begin position="377"/>
        <end position="397"/>
    </location>
</feature>
<evidence type="ECO:0000313" key="2">
    <source>
        <dbReference type="EMBL" id="CAL5218767.1"/>
    </source>
</evidence>
<feature type="compositionally biased region" description="Polar residues" evidence="1">
    <location>
        <begin position="279"/>
        <end position="297"/>
    </location>
</feature>
<name>A0ABP1FL58_9CHLO</name>
<comment type="caution">
    <text evidence="2">The sequence shown here is derived from an EMBL/GenBank/DDBJ whole genome shotgun (WGS) entry which is preliminary data.</text>
</comment>
<keyword evidence="3" id="KW-1185">Reference proteome</keyword>
<gene>
    <name evidence="2" type="primary">g486</name>
    <name evidence="2" type="ORF">VP750_LOCUS426</name>
</gene>
<reference evidence="2 3" key="1">
    <citation type="submission" date="2024-06" db="EMBL/GenBank/DDBJ databases">
        <authorList>
            <person name="Kraege A."/>
            <person name="Thomma B."/>
        </authorList>
    </citation>
    <scope>NUCLEOTIDE SEQUENCE [LARGE SCALE GENOMIC DNA]</scope>
</reference>
<evidence type="ECO:0000313" key="3">
    <source>
        <dbReference type="Proteomes" id="UP001497392"/>
    </source>
</evidence>
<feature type="region of interest" description="Disordered" evidence="1">
    <location>
        <begin position="171"/>
        <end position="438"/>
    </location>
</feature>
<dbReference type="Proteomes" id="UP001497392">
    <property type="component" value="Unassembled WGS sequence"/>
</dbReference>
<feature type="compositionally biased region" description="Polar residues" evidence="1">
    <location>
        <begin position="230"/>
        <end position="245"/>
    </location>
</feature>
<feature type="compositionally biased region" description="Basic residues" evidence="1">
    <location>
        <begin position="266"/>
        <end position="277"/>
    </location>
</feature>